<feature type="chain" id="PRO_5032635367" evidence="2">
    <location>
        <begin position="26"/>
        <end position="179"/>
    </location>
</feature>
<feature type="signal peptide" evidence="2">
    <location>
        <begin position="1"/>
        <end position="25"/>
    </location>
</feature>
<comment type="caution">
    <text evidence="4">The sequence shown here is derived from an EMBL/GenBank/DDBJ whole genome shotgun (WGS) entry which is preliminary data.</text>
</comment>
<proteinExistence type="predicted"/>
<reference evidence="4 5" key="1">
    <citation type="submission" date="2019-10" db="EMBL/GenBank/DDBJ databases">
        <title>Alkaliphilus serpentinus sp. nov. and Alkaliphilus pronyensis sp. nov., two novel anaerobic alkaliphilic species isolated from the serpentinized-hosted hydrothermal field of the Prony Bay (New Caledonia).</title>
        <authorList>
            <person name="Postec A."/>
        </authorList>
    </citation>
    <scope>NUCLEOTIDE SEQUENCE [LARGE SCALE GENOMIC DNA]</scope>
    <source>
        <strain evidence="4 5">LacT</strain>
    </source>
</reference>
<organism evidence="4 5">
    <name type="scientific">Alkaliphilus serpentinus</name>
    <dbReference type="NCBI Taxonomy" id="1482731"/>
    <lineage>
        <taxon>Bacteria</taxon>
        <taxon>Bacillati</taxon>
        <taxon>Bacillota</taxon>
        <taxon>Clostridia</taxon>
        <taxon>Peptostreptococcales</taxon>
        <taxon>Natronincolaceae</taxon>
        <taxon>Alkaliphilus</taxon>
    </lineage>
</organism>
<dbReference type="EMBL" id="WBZB01000014">
    <property type="protein sequence ID" value="KAB3531084.1"/>
    <property type="molecule type" value="Genomic_DNA"/>
</dbReference>
<protein>
    <submittedName>
        <fullName evidence="4">S-layer homology domain-containing protein</fullName>
    </submittedName>
</protein>
<keyword evidence="1" id="KW-0677">Repeat</keyword>
<evidence type="ECO:0000313" key="5">
    <source>
        <dbReference type="Proteomes" id="UP000465601"/>
    </source>
</evidence>
<dbReference type="InterPro" id="IPR001119">
    <property type="entry name" value="SLH_dom"/>
</dbReference>
<evidence type="ECO:0000259" key="3">
    <source>
        <dbReference type="PROSITE" id="PS51272"/>
    </source>
</evidence>
<evidence type="ECO:0000256" key="1">
    <source>
        <dbReference type="ARBA" id="ARBA00022737"/>
    </source>
</evidence>
<evidence type="ECO:0000313" key="4">
    <source>
        <dbReference type="EMBL" id="KAB3531084.1"/>
    </source>
</evidence>
<dbReference type="RefSeq" id="WP_151865363.1">
    <property type="nucleotide sequence ID" value="NZ_WBZB01000014.1"/>
</dbReference>
<dbReference type="Proteomes" id="UP000465601">
    <property type="component" value="Unassembled WGS sequence"/>
</dbReference>
<accession>A0A833HPN3</accession>
<name>A0A833HPN3_9FIRM</name>
<dbReference type="Pfam" id="PF00395">
    <property type="entry name" value="SLH"/>
    <property type="match status" value="2"/>
</dbReference>
<dbReference type="OrthoDB" id="9808890at2"/>
<evidence type="ECO:0000256" key="2">
    <source>
        <dbReference type="SAM" id="SignalP"/>
    </source>
</evidence>
<feature type="domain" description="SLH" evidence="3">
    <location>
        <begin position="77"/>
        <end position="140"/>
    </location>
</feature>
<keyword evidence="5" id="KW-1185">Reference proteome</keyword>
<dbReference type="AlphaFoldDB" id="A0A833HPN3"/>
<sequence>MRYNKLIASLVLILMLLALPLQALASTPSSWAVTEIEKAKSFNLVTEKVLEDYTSNITREEFAELAVKLYESLKGSKAAEVLDNPFKDTSNPEVLKANSLGIVGGRGNGVFAPADPVTRQEIAVMLNRNITAAGINATNTSPVGPFADENKISDWAMGSVKLLNGYGIIGGVGKTKLTP</sequence>
<dbReference type="PROSITE" id="PS51272">
    <property type="entry name" value="SLH"/>
    <property type="match status" value="1"/>
</dbReference>
<gene>
    <name evidence="4" type="ORF">F8153_05465</name>
</gene>
<keyword evidence="2" id="KW-0732">Signal</keyword>